<evidence type="ECO:0000313" key="2">
    <source>
        <dbReference type="Proteomes" id="UP001211044"/>
    </source>
</evidence>
<name>A0AB38XLQ7_9ACTO</name>
<organism evidence="1 2">
    <name type="scientific">Winkia neuii subsp. anitrata</name>
    <dbReference type="NCBI Taxonomy" id="29318"/>
    <lineage>
        <taxon>Bacteria</taxon>
        <taxon>Bacillati</taxon>
        <taxon>Actinomycetota</taxon>
        <taxon>Actinomycetes</taxon>
        <taxon>Actinomycetales</taxon>
        <taxon>Actinomycetaceae</taxon>
        <taxon>Winkia</taxon>
    </lineage>
</organism>
<dbReference type="EMBL" id="CP116394">
    <property type="protein sequence ID" value="WCE45203.1"/>
    <property type="molecule type" value="Genomic_DNA"/>
</dbReference>
<dbReference type="Proteomes" id="UP001211044">
    <property type="component" value="Chromosome"/>
</dbReference>
<accession>A0AB38XLQ7</accession>
<gene>
    <name evidence="1" type="ORF">PIG85_05895</name>
</gene>
<dbReference type="KEGG" id="wne:PIG85_05895"/>
<sequence>MKESAQDPVKGATFTVTPVNKVGGKTVDLNTIDGWKTLAH</sequence>
<dbReference type="AlphaFoldDB" id="A0AB38XLQ7"/>
<proteinExistence type="predicted"/>
<reference evidence="1" key="1">
    <citation type="submission" date="2023-01" db="EMBL/GenBank/DDBJ databases">
        <title>Comparative Genomic Analysis of the Clinically-Derived Winkia Strain NY0527 Provides Evidence into the Taxonomic Reassignment of Winkia neuii and Characterizes Their Virulence Traits.</title>
        <authorList>
            <person name="Cai X."/>
            <person name="Peng Y."/>
            <person name="Li M."/>
            <person name="Qiu Y."/>
            <person name="Wang Y."/>
            <person name="Xu L."/>
            <person name="Hou Q."/>
        </authorList>
    </citation>
    <scope>NUCLEOTIDE SEQUENCE</scope>
    <source>
        <strain evidence="1">NY0527</strain>
    </source>
</reference>
<evidence type="ECO:0000313" key="1">
    <source>
        <dbReference type="EMBL" id="WCE45203.1"/>
    </source>
</evidence>
<protein>
    <submittedName>
        <fullName evidence="1">Uncharacterized protein</fullName>
    </submittedName>
</protein>
<dbReference type="RefSeq" id="WP_256172931.1">
    <property type="nucleotide sequence ID" value="NZ_CP116394.1"/>
</dbReference>